<sequence>LSGKREVCRTYIFFFGWWMVVTPDQIDELISAEINDAEKDPVLYEVMKTNMVHGPCGHHNHTSVCMPDNKCAKHYPCAFLKHKLEMMDIHSIGVNIEVNNTSKLTTHGSYHIRHYCLIHIQKSCECCVL</sequence>
<organism evidence="1">
    <name type="scientific">Bactrocera dorsalis</name>
    <name type="common">Oriental fruit fly</name>
    <name type="synonym">Dacus dorsalis</name>
    <dbReference type="NCBI Taxonomy" id="27457"/>
    <lineage>
        <taxon>Eukaryota</taxon>
        <taxon>Metazoa</taxon>
        <taxon>Ecdysozoa</taxon>
        <taxon>Arthropoda</taxon>
        <taxon>Hexapoda</taxon>
        <taxon>Insecta</taxon>
        <taxon>Pterygota</taxon>
        <taxon>Neoptera</taxon>
        <taxon>Endopterygota</taxon>
        <taxon>Diptera</taxon>
        <taxon>Brachycera</taxon>
        <taxon>Muscomorpha</taxon>
        <taxon>Tephritoidea</taxon>
        <taxon>Tephritidae</taxon>
        <taxon>Bactrocera</taxon>
        <taxon>Bactrocera</taxon>
    </lineage>
</organism>
<proteinExistence type="predicted"/>
<protein>
    <submittedName>
        <fullName evidence="1">Uncharacterized protein</fullName>
    </submittedName>
</protein>
<reference evidence="1" key="1">
    <citation type="journal article" date="2014" name="BMC Genomics">
        <title>Characterizing the developmental transcriptome of the oriental fruit fly, Bactrocera dorsalis (Diptera: Tephritidae) through comparative genomic analysis with Drosophila melanogaster utilizing modENCODE datasets.</title>
        <authorList>
            <person name="Geib S.M."/>
            <person name="Calla B."/>
            <person name="Hall B."/>
            <person name="Hou S."/>
            <person name="Manoukis N.C."/>
        </authorList>
    </citation>
    <scope>NUCLEOTIDE SEQUENCE</scope>
    <source>
        <strain evidence="1">Punador</strain>
    </source>
</reference>
<dbReference type="AlphaFoldDB" id="A0A034W0J8"/>
<name>A0A034W0J8_BACDO</name>
<feature type="non-terminal residue" evidence="1">
    <location>
        <position position="1"/>
    </location>
</feature>
<evidence type="ECO:0000313" key="1">
    <source>
        <dbReference type="EMBL" id="JAC47852.1"/>
    </source>
</evidence>
<dbReference type="EMBL" id="GAKP01011100">
    <property type="protein sequence ID" value="JAC47852.1"/>
    <property type="molecule type" value="Transcribed_RNA"/>
</dbReference>
<dbReference type="OrthoDB" id="1728974at2759"/>
<accession>A0A034W0J8</accession>